<dbReference type="Pfam" id="PF13937">
    <property type="entry name" value="DUF4212"/>
    <property type="match status" value="1"/>
</dbReference>
<keyword evidence="1" id="KW-1133">Transmembrane helix</keyword>
<name>A0A016XNV7_9BURK</name>
<accession>A0A016XNV7</accession>
<organism evidence="3 4">
    <name type="scientific">Hylemonella gracilis str. Niagara R</name>
    <dbReference type="NCBI Taxonomy" id="1458275"/>
    <lineage>
        <taxon>Bacteria</taxon>
        <taxon>Pseudomonadati</taxon>
        <taxon>Pseudomonadota</taxon>
        <taxon>Betaproteobacteria</taxon>
        <taxon>Burkholderiales</taxon>
        <taxon>Comamonadaceae</taxon>
        <taxon>Hylemonella</taxon>
    </lineage>
</organism>
<dbReference type="RefSeq" id="WP_035608371.1">
    <property type="nucleotide sequence ID" value="NZ_JEMG01000001.1"/>
</dbReference>
<dbReference type="Proteomes" id="UP000023268">
    <property type="component" value="Unassembled WGS sequence"/>
</dbReference>
<feature type="domain" description="Sodium symporter small subunit" evidence="2">
    <location>
        <begin position="7"/>
        <end position="61"/>
    </location>
</feature>
<dbReference type="STRING" id="1458275.AZ34_12310"/>
<evidence type="ECO:0000259" key="2">
    <source>
        <dbReference type="Pfam" id="PF13937"/>
    </source>
</evidence>
<dbReference type="AlphaFoldDB" id="A0A016XNV7"/>
<evidence type="ECO:0000313" key="4">
    <source>
        <dbReference type="Proteomes" id="UP000023268"/>
    </source>
</evidence>
<reference evidence="3 4" key="1">
    <citation type="submission" date="2014-02" db="EMBL/GenBank/DDBJ databases">
        <title>Draft Genome of Hylemonella gracilis isolated from the Niagara River.</title>
        <authorList>
            <person name="Pawlowski D.R."/>
            <person name="Koudelka G.B."/>
        </authorList>
    </citation>
    <scope>NUCLEOTIDE SEQUENCE [LARGE SCALE GENOMIC DNA]</scope>
    <source>
        <strain evidence="3 4">Niagara R</strain>
    </source>
</reference>
<dbReference type="InterPro" id="IPR019886">
    <property type="entry name" value="Na_symporter_ssu"/>
</dbReference>
<evidence type="ECO:0000313" key="3">
    <source>
        <dbReference type="EMBL" id="EYC52903.1"/>
    </source>
</evidence>
<comment type="caution">
    <text evidence="3">The sequence shown here is derived from an EMBL/GenBank/DDBJ whole genome shotgun (WGS) entry which is preliminary data.</text>
</comment>
<proteinExistence type="predicted"/>
<dbReference type="NCBIfam" id="TIGR03647">
    <property type="entry name" value="Na_symport_sm"/>
    <property type="match status" value="1"/>
</dbReference>
<feature type="non-terminal residue" evidence="3">
    <location>
        <position position="61"/>
    </location>
</feature>
<protein>
    <submittedName>
        <fullName evidence="3">Membrane protein</fullName>
    </submittedName>
</protein>
<sequence>MQLTDAHRQYWRKNLNITAILLAIWFVVTFVVGYFARDLNFTFFGWPFSWWMGAQGALVIY</sequence>
<dbReference type="eggNOG" id="COG4327">
    <property type="taxonomic scope" value="Bacteria"/>
</dbReference>
<gene>
    <name evidence="3" type="ORF">AZ34_12310</name>
</gene>
<feature type="transmembrane region" description="Helical" evidence="1">
    <location>
        <begin position="15"/>
        <end position="35"/>
    </location>
</feature>
<evidence type="ECO:0000256" key="1">
    <source>
        <dbReference type="SAM" id="Phobius"/>
    </source>
</evidence>
<keyword evidence="1" id="KW-0812">Transmembrane</keyword>
<keyword evidence="1" id="KW-0472">Membrane</keyword>
<dbReference type="EMBL" id="JEMG01000001">
    <property type="protein sequence ID" value="EYC52903.1"/>
    <property type="molecule type" value="Genomic_DNA"/>
</dbReference>